<dbReference type="Proteomes" id="UP000217343">
    <property type="component" value="Chromosome"/>
</dbReference>
<protein>
    <submittedName>
        <fullName evidence="1">Uncharacterized protein</fullName>
    </submittedName>
</protein>
<sequence>MRIQLRLSKTQLVTSEDVDVRIVLSNESASPVAFPDPFRHSDQSLTYTVTGPEYPKGQDVSHYTVIAREGSQPLGGVAAPRVQLGAGRALESVMPLQEWVPIRKPGRYLLTARFRAAGIDSVSAPVEFEVLTGRPGPAAAGVMVGGGAYAGVGAVWLQQLEGRTLLMQAVFVDETDEDGRGVTRQSSRALGAVEPGATDALAPWTNDAPGAGAVSWVLWRSGASILALAPPATATEPFRFDLEAPPDRLVRPPLETHAGELFVPLIGAGGTDLRLVRFQSSLEATHVTPGKEVGRVRLASAPVAARAALQPGSVGNGISIVLVSEAPGGLEVQHVRATGAGRLSRAASTLLRGLRALPDSEPGVWMDEAGFVHAAWVAASVKDPRRPMLAEVRFRPDGRLASPPRTTPLPELPLRARAAVARHCHLPHSERAGGVGWAILLEDGSLVRAGQRGPPTSPERPVAVPMELFEMLQGVFILTTDPAVGPVFEWL</sequence>
<keyword evidence="2" id="KW-1185">Reference proteome</keyword>
<name>A0A250JUM6_9BACT</name>
<accession>A0A250JUM6</accession>
<reference evidence="1 2" key="1">
    <citation type="submission" date="2017-06" db="EMBL/GenBank/DDBJ databases">
        <title>Sequencing and comparative analysis of myxobacterial genomes.</title>
        <authorList>
            <person name="Rupp O."/>
            <person name="Goesmann A."/>
            <person name="Sogaard-Andersen L."/>
        </authorList>
    </citation>
    <scope>NUCLEOTIDE SEQUENCE [LARGE SCALE GENOMIC DNA]</scope>
    <source>
        <strain evidence="1 2">DSM 14697</strain>
    </source>
</reference>
<evidence type="ECO:0000313" key="1">
    <source>
        <dbReference type="EMBL" id="ATB47589.1"/>
    </source>
</evidence>
<dbReference type="EMBL" id="CP022203">
    <property type="protein sequence ID" value="ATB47589.1"/>
    <property type="molecule type" value="Genomic_DNA"/>
</dbReference>
<dbReference type="KEGG" id="mmas:MYMAC_003205"/>
<organism evidence="1 2">
    <name type="scientific">Corallococcus macrosporus DSM 14697</name>
    <dbReference type="NCBI Taxonomy" id="1189310"/>
    <lineage>
        <taxon>Bacteria</taxon>
        <taxon>Pseudomonadati</taxon>
        <taxon>Myxococcota</taxon>
        <taxon>Myxococcia</taxon>
        <taxon>Myxococcales</taxon>
        <taxon>Cystobacterineae</taxon>
        <taxon>Myxococcaceae</taxon>
        <taxon>Corallococcus</taxon>
    </lineage>
</organism>
<gene>
    <name evidence="1" type="ORF">MYMAC_003205</name>
</gene>
<proteinExistence type="predicted"/>
<evidence type="ECO:0000313" key="2">
    <source>
        <dbReference type="Proteomes" id="UP000217343"/>
    </source>
</evidence>
<dbReference type="AlphaFoldDB" id="A0A250JUM6"/>